<dbReference type="FunFam" id="3.40.390.10:FF:000009">
    <property type="entry name" value="Oligopeptidase A"/>
    <property type="match status" value="1"/>
</dbReference>
<feature type="domain" description="Oligopeptidase A N-terminal" evidence="11">
    <location>
        <begin position="68"/>
        <end position="186"/>
    </location>
</feature>
<accession>E0XQC3</accession>
<sequence length="705" mass="78307">MTAARHQETEFRQLGVATALAYRLPDAHVAASGGPVNEPNPLLLDQFDLPFDQIQSHHVVPGLTLLLKTSKQALQGVKVIDGERTWDNTLAALEEATRQLELAYGVVMHLRSVCHTDELAAAIDEMVPHISQFFSSIALDAELYAAIKAFAATDEADALEGVRKRYLDKTLRDFVRHGAELAPEQKTRLAAIDMELAQLGNAFSQAVLKATAEWELHLPSDARLDGLPGSALGMLAAAAQQKGLEGYRVTLQAPHVIAITTYATDRALREQVWRGYNRRAADENPSRIVGMLALRQEKATLLGYSDFADYVLEERMAGTGAAARTFVDGLATRTRDAFARERGELSAHAAAMGLPDLQPWDVGFVSENLRRARFDLDEEELRPYFSFERVRDGMFQLVKDLYGIEVRPTTLPVWHDDVETYAVFDESNHHIGSFYADFFPRESKRGGAWMNAFITGSPEDSGRLGPHLGLICGNVTPPLDGTPSLMTHREVETLFHEFGHLLHHLLTEVELRGLAGTNVAWDFVELPSQIMENWCWEREALDLIAVHHETGEALPKALFEKMTRARTFRAASGMMRQLSFGTVDLKLHTEFDAKADVLTWARDIMSEFAAVPPPEDYAMLASFGHLFSGPTGYAAGYYSYKWAEVLDADAFSRFKREGVFNRETGAAFRSSILAMGDADDPMNLFRAFMGRDPDPEALMARSGLS</sequence>
<evidence type="ECO:0000256" key="7">
    <source>
        <dbReference type="ARBA" id="ARBA00024603"/>
    </source>
</evidence>
<dbReference type="PANTHER" id="PTHR43660">
    <property type="entry name" value="DIPEPTIDYL CARBOXYPEPTIDASE"/>
    <property type="match status" value="1"/>
</dbReference>
<keyword evidence="6 9" id="KW-0482">Metalloprotease</keyword>
<keyword evidence="2 9" id="KW-0645">Protease</keyword>
<evidence type="ECO:0000256" key="5">
    <source>
        <dbReference type="ARBA" id="ARBA00022833"/>
    </source>
</evidence>
<keyword evidence="4 9" id="KW-0378">Hydrolase</keyword>
<feature type="domain" description="Peptidase M3A/M3B catalytic" evidence="10">
    <location>
        <begin position="261"/>
        <end position="702"/>
    </location>
</feature>
<dbReference type="Gene3D" id="1.10.1370.10">
    <property type="entry name" value="Neurolysin, domain 3"/>
    <property type="match status" value="1"/>
</dbReference>
<dbReference type="PANTHER" id="PTHR43660:SF1">
    <property type="entry name" value="DIPEPTIDYL CARBOXYPEPTIDASE"/>
    <property type="match status" value="1"/>
</dbReference>
<dbReference type="AlphaFoldDB" id="E0XQC3"/>
<dbReference type="GO" id="GO:0005829">
    <property type="term" value="C:cytosol"/>
    <property type="evidence" value="ECO:0007669"/>
    <property type="project" value="UniProtKB-ARBA"/>
</dbReference>
<evidence type="ECO:0000313" key="12">
    <source>
        <dbReference type="EMBL" id="ADI16614.1"/>
    </source>
</evidence>
<name>E0XQC3_9DELT</name>
<dbReference type="InterPro" id="IPR034005">
    <property type="entry name" value="M3A_DCP"/>
</dbReference>
<evidence type="ECO:0000256" key="2">
    <source>
        <dbReference type="ARBA" id="ARBA00022670"/>
    </source>
</evidence>
<evidence type="ECO:0000256" key="8">
    <source>
        <dbReference type="ARBA" id="ARBA00026100"/>
    </source>
</evidence>
<evidence type="ECO:0000259" key="11">
    <source>
        <dbReference type="Pfam" id="PF19310"/>
    </source>
</evidence>
<evidence type="ECO:0000256" key="1">
    <source>
        <dbReference type="ARBA" id="ARBA00006040"/>
    </source>
</evidence>
<keyword evidence="5 9" id="KW-0862">Zinc</keyword>
<dbReference type="SUPFAM" id="SSF55486">
    <property type="entry name" value="Metalloproteases ('zincins'), catalytic domain"/>
    <property type="match status" value="1"/>
</dbReference>
<dbReference type="EC" id="3.4.24.70" evidence="8"/>
<dbReference type="InterPro" id="IPR024077">
    <property type="entry name" value="Neurolysin/TOP_dom2"/>
</dbReference>
<keyword evidence="3 9" id="KW-0479">Metal-binding</keyword>
<evidence type="ECO:0000256" key="3">
    <source>
        <dbReference type="ARBA" id="ARBA00022723"/>
    </source>
</evidence>
<dbReference type="InterPro" id="IPR001567">
    <property type="entry name" value="Pept_M3A_M3B_dom"/>
</dbReference>
<dbReference type="GO" id="GO:0004222">
    <property type="term" value="F:metalloendopeptidase activity"/>
    <property type="evidence" value="ECO:0007669"/>
    <property type="project" value="UniProtKB-EC"/>
</dbReference>
<reference evidence="12" key="1">
    <citation type="journal article" date="2011" name="Environ. Microbiol.">
        <title>Time-series analyses of Monterey Bay coastal microbial picoplankton using a 'genome proxy' microarray.</title>
        <authorList>
            <person name="Rich V.I."/>
            <person name="Pham V.D."/>
            <person name="Eppley J."/>
            <person name="Shi Y."/>
            <person name="DeLong E.F."/>
        </authorList>
    </citation>
    <scope>NUCLEOTIDE SEQUENCE</scope>
</reference>
<comment type="similarity">
    <text evidence="1 9">Belongs to the peptidase M3 family.</text>
</comment>
<organism evidence="12">
    <name type="scientific">uncultured delta proteobacterium HF0010_01J10</name>
    <dbReference type="NCBI Taxonomy" id="710820"/>
    <lineage>
        <taxon>Bacteria</taxon>
        <taxon>Deltaproteobacteria</taxon>
        <taxon>environmental samples</taxon>
    </lineage>
</organism>
<dbReference type="EMBL" id="GU474842">
    <property type="protein sequence ID" value="ADI16614.1"/>
    <property type="molecule type" value="Genomic_DNA"/>
</dbReference>
<dbReference type="Gene3D" id="3.40.390.10">
    <property type="entry name" value="Collagenase (Catalytic Domain)"/>
    <property type="match status" value="1"/>
</dbReference>
<comment type="cofactor">
    <cofactor evidence="9">
        <name>Zn(2+)</name>
        <dbReference type="ChEBI" id="CHEBI:29105"/>
    </cofactor>
    <text evidence="9">Binds 1 zinc ion.</text>
</comment>
<comment type="catalytic activity">
    <reaction evidence="7">
        <text>Hydrolysis of oligopeptides, with broad specificity. Gly or Ala commonly occur as P1 or P1' residues, but more distant residues are also important, as is shown by the fact that Z-Gly-Pro-Gly-|-Gly-Pro-Ala is cleaved, but not Z-(Gly)(5).</text>
        <dbReference type="EC" id="3.4.24.70"/>
    </reaction>
</comment>
<dbReference type="Pfam" id="PF01432">
    <property type="entry name" value="Peptidase_M3"/>
    <property type="match status" value="1"/>
</dbReference>
<dbReference type="InterPro" id="IPR045090">
    <property type="entry name" value="Pept_M3A_M3B"/>
</dbReference>
<dbReference type="CDD" id="cd06456">
    <property type="entry name" value="M3A_DCP"/>
    <property type="match status" value="1"/>
</dbReference>
<evidence type="ECO:0000259" key="10">
    <source>
        <dbReference type="Pfam" id="PF01432"/>
    </source>
</evidence>
<dbReference type="Gene3D" id="1.10.1370.40">
    <property type="match status" value="1"/>
</dbReference>
<evidence type="ECO:0000256" key="4">
    <source>
        <dbReference type="ARBA" id="ARBA00022801"/>
    </source>
</evidence>
<dbReference type="InterPro" id="IPR045666">
    <property type="entry name" value="OpdA_N"/>
</dbReference>
<dbReference type="InterPro" id="IPR024079">
    <property type="entry name" value="MetalloPept_cat_dom_sf"/>
</dbReference>
<dbReference type="GO" id="GO:0006508">
    <property type="term" value="P:proteolysis"/>
    <property type="evidence" value="ECO:0007669"/>
    <property type="project" value="UniProtKB-KW"/>
</dbReference>
<dbReference type="GO" id="GO:0046872">
    <property type="term" value="F:metal ion binding"/>
    <property type="evidence" value="ECO:0007669"/>
    <property type="project" value="UniProtKB-UniRule"/>
</dbReference>
<proteinExistence type="inferred from homology"/>
<evidence type="ECO:0000256" key="9">
    <source>
        <dbReference type="RuleBase" id="RU003435"/>
    </source>
</evidence>
<dbReference type="Pfam" id="PF19310">
    <property type="entry name" value="TOP_N"/>
    <property type="match status" value="1"/>
</dbReference>
<protein>
    <recommendedName>
        <fullName evidence="8">oligopeptidase A</fullName>
        <ecNumber evidence="8">3.4.24.70</ecNumber>
    </recommendedName>
</protein>
<evidence type="ECO:0000256" key="6">
    <source>
        <dbReference type="ARBA" id="ARBA00023049"/>
    </source>
</evidence>